<accession>A0AAD7J497</accession>
<keyword evidence="7" id="KW-1185">Reference proteome</keyword>
<keyword evidence="4" id="KW-0560">Oxidoreductase</keyword>
<evidence type="ECO:0000256" key="1">
    <source>
        <dbReference type="ARBA" id="ARBA00001974"/>
    </source>
</evidence>
<comment type="caution">
    <text evidence="6">The sequence shown here is derived from an EMBL/GenBank/DDBJ whole genome shotgun (WGS) entry which is preliminary data.</text>
</comment>
<dbReference type="Proteomes" id="UP001215280">
    <property type="component" value="Unassembled WGS sequence"/>
</dbReference>
<sequence length="617" mass="66029">MDILRPTSFPRLVLSFHRWRNRPQPWAPSSGCGRLPLQLRSLATVTPEPTTTPPASAPTTPVQNYAVDVLVVGSGAAALTASLRLHALGLKPLVVEKTSLVGGTTCYSGGALWIPNSGVRSSTIIPDDFDRALTYMKAVIDDGERPATRPSTLARKVAFLKEGPKMVKFLASQGFRWIRSTGYPDYYPELPGGNAGGGRTIEPVVFDLNRLPREWRGKVRKGTGPNVPVYGFEAGNVYRMRSLDGMLTLLKVGGRVLGQRALGRQPVTLGMSLFGQVLLFNVQRGIPIWTGVALESLNIDDRGNVVGATISRDDGKNIANIQTRKGVVLAAGGFARSASMRAEHHLASGGSHSLASPGDTGDAITAAVQIGAATELMDEAWWGAVVVDRAGEPAWMQYERALPHSIIVDKQGKRFTNEAVNYTRFVHEQFRAGAVPAYLIVDSKNRGKYILAGIPPGRGVSQGALESGLIVKADSLRELAVAMGIDEMGLEETVRRFNQMAEKGVDEDFGRGSSSYDKFFADPKHRPNGNLGPVSRPPFYAARVYPGDLGTKGGVLTDEHARALRDDGNVISGLYAVGNSSASVMGKEYLGAGSTLGPGLTFAYIAANHIALPSAEK</sequence>
<dbReference type="Gene3D" id="3.50.50.60">
    <property type="entry name" value="FAD/NAD(P)-binding domain"/>
    <property type="match status" value="2"/>
</dbReference>
<gene>
    <name evidence="6" type="ORF">DFH07DRAFT_820638</name>
</gene>
<reference evidence="6" key="1">
    <citation type="submission" date="2023-03" db="EMBL/GenBank/DDBJ databases">
        <title>Massive genome expansion in bonnet fungi (Mycena s.s.) driven by repeated elements and novel gene families across ecological guilds.</title>
        <authorList>
            <consortium name="Lawrence Berkeley National Laboratory"/>
            <person name="Harder C.B."/>
            <person name="Miyauchi S."/>
            <person name="Viragh M."/>
            <person name="Kuo A."/>
            <person name="Thoen E."/>
            <person name="Andreopoulos B."/>
            <person name="Lu D."/>
            <person name="Skrede I."/>
            <person name="Drula E."/>
            <person name="Henrissat B."/>
            <person name="Morin E."/>
            <person name="Kohler A."/>
            <person name="Barry K."/>
            <person name="LaButti K."/>
            <person name="Morin E."/>
            <person name="Salamov A."/>
            <person name="Lipzen A."/>
            <person name="Mereny Z."/>
            <person name="Hegedus B."/>
            <person name="Baldrian P."/>
            <person name="Stursova M."/>
            <person name="Weitz H."/>
            <person name="Taylor A."/>
            <person name="Grigoriev I.V."/>
            <person name="Nagy L.G."/>
            <person name="Martin F."/>
            <person name="Kauserud H."/>
        </authorList>
    </citation>
    <scope>NUCLEOTIDE SEQUENCE</scope>
    <source>
        <strain evidence="6">CBHHK188m</strain>
    </source>
</reference>
<dbReference type="InterPro" id="IPR036188">
    <property type="entry name" value="FAD/NAD-bd_sf"/>
</dbReference>
<evidence type="ECO:0000256" key="4">
    <source>
        <dbReference type="ARBA" id="ARBA00023002"/>
    </source>
</evidence>
<dbReference type="AlphaFoldDB" id="A0AAD7J497"/>
<keyword evidence="2" id="KW-0285">Flavoprotein</keyword>
<dbReference type="PANTHER" id="PTHR43400:SF10">
    <property type="entry name" value="3-OXOSTEROID 1-DEHYDROGENASE"/>
    <property type="match status" value="1"/>
</dbReference>
<evidence type="ECO:0000313" key="7">
    <source>
        <dbReference type="Proteomes" id="UP001215280"/>
    </source>
</evidence>
<evidence type="ECO:0000256" key="2">
    <source>
        <dbReference type="ARBA" id="ARBA00022630"/>
    </source>
</evidence>
<evidence type="ECO:0000256" key="3">
    <source>
        <dbReference type="ARBA" id="ARBA00022827"/>
    </source>
</evidence>
<dbReference type="GO" id="GO:0008202">
    <property type="term" value="P:steroid metabolic process"/>
    <property type="evidence" value="ECO:0007669"/>
    <property type="project" value="UniProtKB-ARBA"/>
</dbReference>
<feature type="domain" description="FAD-dependent oxidoreductase 2 FAD-binding" evidence="5">
    <location>
        <begin position="68"/>
        <end position="596"/>
    </location>
</feature>
<name>A0AAD7J497_9AGAR</name>
<dbReference type="GO" id="GO:0016491">
    <property type="term" value="F:oxidoreductase activity"/>
    <property type="evidence" value="ECO:0007669"/>
    <property type="project" value="UniProtKB-KW"/>
</dbReference>
<evidence type="ECO:0000259" key="5">
    <source>
        <dbReference type="Pfam" id="PF00890"/>
    </source>
</evidence>
<protein>
    <submittedName>
        <fullName evidence="6">FAD binding domain-containing protein</fullName>
    </submittedName>
</protein>
<dbReference type="InterPro" id="IPR050315">
    <property type="entry name" value="FAD-oxidoreductase_2"/>
</dbReference>
<dbReference type="Pfam" id="PF00890">
    <property type="entry name" value="FAD_binding_2"/>
    <property type="match status" value="1"/>
</dbReference>
<dbReference type="InterPro" id="IPR027477">
    <property type="entry name" value="Succ_DH/fumarate_Rdtase_cat_sf"/>
</dbReference>
<dbReference type="InterPro" id="IPR003953">
    <property type="entry name" value="FAD-dep_OxRdtase_2_FAD-bd"/>
</dbReference>
<comment type="cofactor">
    <cofactor evidence="1">
        <name>FAD</name>
        <dbReference type="ChEBI" id="CHEBI:57692"/>
    </cofactor>
</comment>
<dbReference type="PANTHER" id="PTHR43400">
    <property type="entry name" value="FUMARATE REDUCTASE"/>
    <property type="match status" value="1"/>
</dbReference>
<dbReference type="SUPFAM" id="SSF56425">
    <property type="entry name" value="Succinate dehydrogenase/fumarate reductase flavoprotein, catalytic domain"/>
    <property type="match status" value="1"/>
</dbReference>
<keyword evidence="3" id="KW-0274">FAD</keyword>
<organism evidence="6 7">
    <name type="scientific">Mycena maculata</name>
    <dbReference type="NCBI Taxonomy" id="230809"/>
    <lineage>
        <taxon>Eukaryota</taxon>
        <taxon>Fungi</taxon>
        <taxon>Dikarya</taxon>
        <taxon>Basidiomycota</taxon>
        <taxon>Agaricomycotina</taxon>
        <taxon>Agaricomycetes</taxon>
        <taxon>Agaricomycetidae</taxon>
        <taxon>Agaricales</taxon>
        <taxon>Marasmiineae</taxon>
        <taxon>Mycenaceae</taxon>
        <taxon>Mycena</taxon>
    </lineage>
</organism>
<evidence type="ECO:0000313" key="6">
    <source>
        <dbReference type="EMBL" id="KAJ7756455.1"/>
    </source>
</evidence>
<proteinExistence type="predicted"/>
<dbReference type="EMBL" id="JARJLG010000061">
    <property type="protein sequence ID" value="KAJ7756455.1"/>
    <property type="molecule type" value="Genomic_DNA"/>
</dbReference>
<dbReference type="Gene3D" id="3.90.700.10">
    <property type="entry name" value="Succinate dehydrogenase/fumarate reductase flavoprotein, catalytic domain"/>
    <property type="match status" value="1"/>
</dbReference>
<dbReference type="SUPFAM" id="SSF51905">
    <property type="entry name" value="FAD/NAD(P)-binding domain"/>
    <property type="match status" value="1"/>
</dbReference>